<name>A0A382PVX1_9ZZZZ</name>
<proteinExistence type="predicted"/>
<organism evidence="1">
    <name type="scientific">marine metagenome</name>
    <dbReference type="NCBI Taxonomy" id="408172"/>
    <lineage>
        <taxon>unclassified sequences</taxon>
        <taxon>metagenomes</taxon>
        <taxon>ecological metagenomes</taxon>
    </lineage>
</organism>
<feature type="non-terminal residue" evidence="1">
    <location>
        <position position="106"/>
    </location>
</feature>
<dbReference type="EMBL" id="UINC01110180">
    <property type="protein sequence ID" value="SVC77513.1"/>
    <property type="molecule type" value="Genomic_DNA"/>
</dbReference>
<protein>
    <recommendedName>
        <fullName evidence="2">N-acetyltransferase domain-containing protein</fullName>
    </recommendedName>
</protein>
<dbReference type="AlphaFoldDB" id="A0A382PVX1"/>
<gene>
    <name evidence="1" type="ORF">METZ01_LOCUS330367</name>
</gene>
<evidence type="ECO:0008006" key="2">
    <source>
        <dbReference type="Google" id="ProtNLM"/>
    </source>
</evidence>
<evidence type="ECO:0000313" key="1">
    <source>
        <dbReference type="EMBL" id="SVC77513.1"/>
    </source>
</evidence>
<sequence length="106" mass="11896">MIKFDNFSTAYQKKIVEFINSVNDSFNSPKKLTDVFFGQTINVPPSSPETDCYIASINNNILGFLQIVKEPSVKRIVGLQTICEGSNFAEIFQNFLTISVRHATLT</sequence>
<reference evidence="1" key="1">
    <citation type="submission" date="2018-05" db="EMBL/GenBank/DDBJ databases">
        <authorList>
            <person name="Lanie J.A."/>
            <person name="Ng W.-L."/>
            <person name="Kazmierczak K.M."/>
            <person name="Andrzejewski T.M."/>
            <person name="Davidsen T.M."/>
            <person name="Wayne K.J."/>
            <person name="Tettelin H."/>
            <person name="Glass J.I."/>
            <person name="Rusch D."/>
            <person name="Podicherti R."/>
            <person name="Tsui H.-C.T."/>
            <person name="Winkler M.E."/>
        </authorList>
    </citation>
    <scope>NUCLEOTIDE SEQUENCE</scope>
</reference>
<accession>A0A382PVX1</accession>